<evidence type="ECO:0000313" key="2">
    <source>
        <dbReference type="Proteomes" id="UP000238479"/>
    </source>
</evidence>
<dbReference type="AlphaFoldDB" id="A0A2P6Q9P5"/>
<reference evidence="1 2" key="1">
    <citation type="journal article" date="2018" name="Nat. Genet.">
        <title>The Rosa genome provides new insights in the design of modern roses.</title>
        <authorList>
            <person name="Bendahmane M."/>
        </authorList>
    </citation>
    <scope>NUCLEOTIDE SEQUENCE [LARGE SCALE GENOMIC DNA]</scope>
    <source>
        <strain evidence="2">cv. Old Blush</strain>
    </source>
</reference>
<protein>
    <submittedName>
        <fullName evidence="1">Uncharacterized protein</fullName>
    </submittedName>
</protein>
<accession>A0A2P6Q9P5</accession>
<keyword evidence="2" id="KW-1185">Reference proteome</keyword>
<organism evidence="1 2">
    <name type="scientific">Rosa chinensis</name>
    <name type="common">China rose</name>
    <dbReference type="NCBI Taxonomy" id="74649"/>
    <lineage>
        <taxon>Eukaryota</taxon>
        <taxon>Viridiplantae</taxon>
        <taxon>Streptophyta</taxon>
        <taxon>Embryophyta</taxon>
        <taxon>Tracheophyta</taxon>
        <taxon>Spermatophyta</taxon>
        <taxon>Magnoliopsida</taxon>
        <taxon>eudicotyledons</taxon>
        <taxon>Gunneridae</taxon>
        <taxon>Pentapetalae</taxon>
        <taxon>rosids</taxon>
        <taxon>fabids</taxon>
        <taxon>Rosales</taxon>
        <taxon>Rosaceae</taxon>
        <taxon>Rosoideae</taxon>
        <taxon>Rosoideae incertae sedis</taxon>
        <taxon>Rosa</taxon>
    </lineage>
</organism>
<sequence>MSSFILSLSCTKIERFHKEREAIPALIIIKFLDVLFSHNQFFVRLSFQRW</sequence>
<name>A0A2P6Q9P5_ROSCH</name>
<dbReference type="EMBL" id="PDCK01000043">
    <property type="protein sequence ID" value="PRQ30900.1"/>
    <property type="molecule type" value="Genomic_DNA"/>
</dbReference>
<proteinExistence type="predicted"/>
<gene>
    <name evidence="1" type="ORF">RchiOBHm_Chr5g0029621</name>
</gene>
<dbReference type="Proteomes" id="UP000238479">
    <property type="component" value="Chromosome 5"/>
</dbReference>
<evidence type="ECO:0000313" key="1">
    <source>
        <dbReference type="EMBL" id="PRQ30900.1"/>
    </source>
</evidence>
<dbReference type="Gramene" id="PRQ30900">
    <property type="protein sequence ID" value="PRQ30900"/>
    <property type="gene ID" value="RchiOBHm_Chr5g0029621"/>
</dbReference>
<comment type="caution">
    <text evidence="1">The sequence shown here is derived from an EMBL/GenBank/DDBJ whole genome shotgun (WGS) entry which is preliminary data.</text>
</comment>